<name>A0A506VEK8_9GAMM</name>
<sequence>MTESFAQLFEESLKEIETRPGSIVRGVVVAIDKDVVLVDAGLKSESAIPAEQFKNAQGEIEIQVGDEVDVALDAVEDGFGETLLSREKAKRHEAWLMLEKAYEEAATVTGVINGKVKGGFTVELNGIRAFLPGSLVDVRPVRDTLHLEGKELEFKVIKLDQKRNNVVVSRRAVIESENSAERDQLLENLQEGMEVKGIVKNLTDYGAFVDLGGVDGLLHITDMAWKRVKHPSEIVNVGDEITVKVLKFDRERTRVSLGLKQLGEDPWVAIAKRYPEGTKLTGRVTNLTDYGCFVEIEEGVEGLVHVSEMDWTNKNIHPSKVVNVGDVVEVMVLDIDEERRRISLGLKQCKANPWQQFAETHNKGDRVEGKIKSITDFGIFIGLEGGIDGLVHLSDISWNATGEEAVREYKKGDEIAAVVLQVDAERERISLGVKQLAEDPFNNYISLNKKGAIVTGKVTAVDAKGATVELADGVEGYLRASEASRDRVEDATQVLNVGDEVEAKFTGVDRKNRVVSLSVRAKDEADEKDAIASVNNKQEESNFSNAMAEAFKAAKGE</sequence>
<dbReference type="PANTHER" id="PTHR10724">
    <property type="entry name" value="30S RIBOSOMAL PROTEIN S1"/>
    <property type="match status" value="1"/>
</dbReference>
<proteinExistence type="inferred from homology"/>
<feature type="domain" description="S1 motif" evidence="8">
    <location>
        <begin position="105"/>
        <end position="171"/>
    </location>
</feature>
<dbReference type="InterPro" id="IPR050437">
    <property type="entry name" value="Ribos_protein_bS1-like"/>
</dbReference>
<dbReference type="PROSITE" id="PS50126">
    <property type="entry name" value="S1"/>
    <property type="match status" value="6"/>
</dbReference>
<reference evidence="9 10" key="1">
    <citation type="submission" date="2019-06" db="EMBL/GenBank/DDBJ databases">
        <authorList>
            <person name="Yang Y."/>
        </authorList>
    </citation>
    <scope>NUCLEOTIDE SEQUENCE [LARGE SCALE GENOMIC DNA]</scope>
    <source>
        <strain evidence="9 10">BIT-26</strain>
    </source>
</reference>
<dbReference type="PANTHER" id="PTHR10724:SF7">
    <property type="entry name" value="SMALL RIBOSOMAL SUBUNIT PROTEIN BS1C"/>
    <property type="match status" value="1"/>
</dbReference>
<dbReference type="PROSITE" id="PS50889">
    <property type="entry name" value="S4"/>
    <property type="match status" value="1"/>
</dbReference>
<evidence type="ECO:0000256" key="1">
    <source>
        <dbReference type="ARBA" id="ARBA00006767"/>
    </source>
</evidence>
<evidence type="ECO:0000256" key="5">
    <source>
        <dbReference type="ARBA" id="ARBA00023274"/>
    </source>
</evidence>
<dbReference type="GeneID" id="84631041"/>
<evidence type="ECO:0000256" key="4">
    <source>
        <dbReference type="ARBA" id="ARBA00022980"/>
    </source>
</evidence>
<dbReference type="FunFam" id="2.40.50.140:FF:000017">
    <property type="entry name" value="30S ribosomal protein S1"/>
    <property type="match status" value="1"/>
</dbReference>
<dbReference type="EMBL" id="VHQI01000001">
    <property type="protein sequence ID" value="TPW44564.1"/>
    <property type="molecule type" value="Genomic_DNA"/>
</dbReference>
<evidence type="ECO:0000256" key="7">
    <source>
        <dbReference type="PIRNR" id="PIRNR002111"/>
    </source>
</evidence>
<dbReference type="SMART" id="SM00316">
    <property type="entry name" value="S1"/>
    <property type="match status" value="6"/>
</dbReference>
<comment type="similarity">
    <text evidence="1 7">Belongs to the bacterial ribosomal protein bS1 family.</text>
</comment>
<dbReference type="GO" id="GO:0003735">
    <property type="term" value="F:structural constituent of ribosome"/>
    <property type="evidence" value="ECO:0007669"/>
    <property type="project" value="InterPro"/>
</dbReference>
<keyword evidence="4 7" id="KW-0689">Ribosomal protein</keyword>
<feature type="domain" description="S1 motif" evidence="8">
    <location>
        <begin position="277"/>
        <end position="347"/>
    </location>
</feature>
<dbReference type="FunFam" id="2.40.50.140:FF:000018">
    <property type="entry name" value="30S ribosomal protein S1"/>
    <property type="match status" value="1"/>
</dbReference>
<dbReference type="GO" id="GO:0003729">
    <property type="term" value="F:mRNA binding"/>
    <property type="evidence" value="ECO:0007669"/>
    <property type="project" value="TreeGrafter"/>
</dbReference>
<accession>A0A506VEK8</accession>
<protein>
    <recommendedName>
        <fullName evidence="7">30S ribosomal protein S1</fullName>
    </recommendedName>
</protein>
<keyword evidence="5 7" id="KW-0687">Ribonucleoprotein</keyword>
<dbReference type="GO" id="GO:0006412">
    <property type="term" value="P:translation"/>
    <property type="evidence" value="ECO:0007669"/>
    <property type="project" value="InterPro"/>
</dbReference>
<keyword evidence="2" id="KW-0677">Repeat</keyword>
<dbReference type="PIRSF" id="PIRSF002111">
    <property type="entry name" value="RpsA"/>
    <property type="match status" value="1"/>
</dbReference>
<feature type="domain" description="S1 motif" evidence="8">
    <location>
        <begin position="451"/>
        <end position="520"/>
    </location>
</feature>
<gene>
    <name evidence="9" type="primary">rpsA</name>
    <name evidence="9" type="ORF">FKM52_02330</name>
</gene>
<dbReference type="InterPro" id="IPR003029">
    <property type="entry name" value="S1_domain"/>
</dbReference>
<dbReference type="InterPro" id="IPR035104">
    <property type="entry name" value="Ribosomal_protein_S1-like"/>
</dbReference>
<dbReference type="CDD" id="cd05691">
    <property type="entry name" value="S1_RPS1_repeat_ec6"/>
    <property type="match status" value="1"/>
</dbReference>
<dbReference type="NCBIfam" id="NF004954">
    <property type="entry name" value="PRK06299.1-4"/>
    <property type="match status" value="1"/>
</dbReference>
<dbReference type="NCBIfam" id="NF004952">
    <property type="entry name" value="PRK06299.1-2"/>
    <property type="match status" value="1"/>
</dbReference>
<dbReference type="AlphaFoldDB" id="A0A506VEK8"/>
<comment type="function">
    <text evidence="6 7">Binds mRNA; thus facilitating recognition of the initiation point. It is needed to translate mRNA with a short Shine-Dalgarno (SD) purine-rich sequence.</text>
</comment>
<evidence type="ECO:0000313" key="9">
    <source>
        <dbReference type="EMBL" id="TPW44564.1"/>
    </source>
</evidence>
<dbReference type="FunFam" id="2.40.50.140:FF:000036">
    <property type="entry name" value="30S ribosomal protein S1"/>
    <property type="match status" value="1"/>
</dbReference>
<dbReference type="Gene3D" id="2.40.50.140">
    <property type="entry name" value="Nucleic acid-binding proteins"/>
    <property type="match status" value="6"/>
</dbReference>
<dbReference type="CDD" id="cd05687">
    <property type="entry name" value="S1_RPS1_repeat_ec1_hs1"/>
    <property type="match status" value="1"/>
</dbReference>
<keyword evidence="3 7" id="KW-0694">RNA-binding</keyword>
<dbReference type="FunFam" id="2.40.50.140:FF:000021">
    <property type="entry name" value="30S ribosomal protein S1"/>
    <property type="match status" value="1"/>
</dbReference>
<dbReference type="FunFam" id="2.40.50.140:FF:000011">
    <property type="entry name" value="30S ribosomal protein S1"/>
    <property type="match status" value="1"/>
</dbReference>
<dbReference type="Pfam" id="PF00575">
    <property type="entry name" value="S1"/>
    <property type="match status" value="6"/>
</dbReference>
<dbReference type="InterPro" id="IPR012340">
    <property type="entry name" value="NA-bd_OB-fold"/>
</dbReference>
<dbReference type="CDD" id="cd04465">
    <property type="entry name" value="S1_RPS1_repeat_ec2_hs2"/>
    <property type="match status" value="1"/>
</dbReference>
<evidence type="ECO:0000256" key="6">
    <source>
        <dbReference type="ARBA" id="ARBA00025604"/>
    </source>
</evidence>
<evidence type="ECO:0000313" key="10">
    <source>
        <dbReference type="Proteomes" id="UP000319523"/>
    </source>
</evidence>
<organism evidence="9 10">
    <name type="scientific">Mixta tenebrionis</name>
    <dbReference type="NCBI Taxonomy" id="2562439"/>
    <lineage>
        <taxon>Bacteria</taxon>
        <taxon>Pseudomonadati</taxon>
        <taxon>Pseudomonadota</taxon>
        <taxon>Gammaproteobacteria</taxon>
        <taxon>Enterobacterales</taxon>
        <taxon>Erwiniaceae</taxon>
        <taxon>Mixta</taxon>
    </lineage>
</organism>
<evidence type="ECO:0000256" key="3">
    <source>
        <dbReference type="ARBA" id="ARBA00022884"/>
    </source>
</evidence>
<evidence type="ECO:0000256" key="2">
    <source>
        <dbReference type="ARBA" id="ARBA00022737"/>
    </source>
</evidence>
<dbReference type="NCBIfam" id="NF004951">
    <property type="entry name" value="PRK06299.1-1"/>
    <property type="match status" value="1"/>
</dbReference>
<dbReference type="GO" id="GO:0022627">
    <property type="term" value="C:cytosolic small ribosomal subunit"/>
    <property type="evidence" value="ECO:0007669"/>
    <property type="project" value="TreeGrafter"/>
</dbReference>
<feature type="domain" description="S1 motif" evidence="8">
    <location>
        <begin position="21"/>
        <end position="87"/>
    </location>
</feature>
<dbReference type="PRINTS" id="PR00681">
    <property type="entry name" value="RIBOSOMALS1"/>
</dbReference>
<keyword evidence="10" id="KW-1185">Reference proteome</keyword>
<dbReference type="NCBIfam" id="TIGR00717">
    <property type="entry name" value="rpsA"/>
    <property type="match status" value="1"/>
</dbReference>
<dbReference type="SUPFAM" id="SSF50249">
    <property type="entry name" value="Nucleic acid-binding proteins"/>
    <property type="match status" value="6"/>
</dbReference>
<dbReference type="InterPro" id="IPR000110">
    <property type="entry name" value="Ribosomal_bS1"/>
</dbReference>
<dbReference type="FunFam" id="2.40.50.140:FF:000016">
    <property type="entry name" value="30S ribosomal protein S1"/>
    <property type="match status" value="1"/>
</dbReference>
<dbReference type="Proteomes" id="UP000319523">
    <property type="component" value="Unassembled WGS sequence"/>
</dbReference>
<dbReference type="CDD" id="cd05688">
    <property type="entry name" value="S1_RPS1_repeat_ec3"/>
    <property type="match status" value="1"/>
</dbReference>
<comment type="caution">
    <text evidence="9">The sequence shown here is derived from an EMBL/GenBank/DDBJ whole genome shotgun (WGS) entry which is preliminary data.</text>
</comment>
<evidence type="ECO:0000259" key="8">
    <source>
        <dbReference type="PROSITE" id="PS50126"/>
    </source>
</evidence>
<dbReference type="RefSeq" id="WP_038627041.1">
    <property type="nucleotide sequence ID" value="NZ_JBHUFX010000013.1"/>
</dbReference>
<feature type="domain" description="S1 motif" evidence="8">
    <location>
        <begin position="364"/>
        <end position="434"/>
    </location>
</feature>
<dbReference type="OrthoDB" id="9804077at2"/>
<feature type="domain" description="S1 motif" evidence="8">
    <location>
        <begin position="192"/>
        <end position="260"/>
    </location>
</feature>